<dbReference type="SUPFAM" id="SSF56300">
    <property type="entry name" value="Metallo-dependent phosphatases"/>
    <property type="match status" value="1"/>
</dbReference>
<dbReference type="InterPro" id="IPR004843">
    <property type="entry name" value="Calcineurin-like_PHP"/>
</dbReference>
<organism evidence="2 3">
    <name type="scientific">Alicyclobacillus ferrooxydans</name>
    <dbReference type="NCBI Taxonomy" id="471514"/>
    <lineage>
        <taxon>Bacteria</taxon>
        <taxon>Bacillati</taxon>
        <taxon>Bacillota</taxon>
        <taxon>Bacilli</taxon>
        <taxon>Bacillales</taxon>
        <taxon>Alicyclobacillaceae</taxon>
        <taxon>Alicyclobacillus</taxon>
    </lineage>
</organism>
<reference evidence="2 3" key="1">
    <citation type="submission" date="2015-09" db="EMBL/GenBank/DDBJ databases">
        <title>Draft genome sequence of Alicyclobacillus ferrooxydans DSM 22381.</title>
        <authorList>
            <person name="Hemp J."/>
        </authorList>
    </citation>
    <scope>NUCLEOTIDE SEQUENCE [LARGE SCALE GENOMIC DNA]</scope>
    <source>
        <strain evidence="2 3">TC-34</strain>
    </source>
</reference>
<dbReference type="PANTHER" id="PTHR31302">
    <property type="entry name" value="TRANSMEMBRANE PROTEIN WITH METALLOPHOSPHOESTERASE DOMAIN-RELATED"/>
    <property type="match status" value="1"/>
</dbReference>
<dbReference type="Proteomes" id="UP000050482">
    <property type="component" value="Unassembled WGS sequence"/>
</dbReference>
<dbReference type="EMBL" id="LJCO01000048">
    <property type="protein sequence ID" value="KPV43582.1"/>
    <property type="molecule type" value="Genomic_DNA"/>
</dbReference>
<name>A0A0P9CDA7_9BACL</name>
<keyword evidence="3" id="KW-1185">Reference proteome</keyword>
<protein>
    <recommendedName>
        <fullName evidence="1">Calcineurin-like phosphoesterase domain-containing protein</fullName>
    </recommendedName>
</protein>
<dbReference type="PATRIC" id="fig|471514.4.peg.809"/>
<comment type="caution">
    <text evidence="2">The sequence shown here is derived from an EMBL/GenBank/DDBJ whole genome shotgun (WGS) entry which is preliminary data.</text>
</comment>
<dbReference type="Pfam" id="PF00149">
    <property type="entry name" value="Metallophos"/>
    <property type="match status" value="1"/>
</dbReference>
<dbReference type="AlphaFoldDB" id="A0A0P9CDA7"/>
<dbReference type="GO" id="GO:0016787">
    <property type="term" value="F:hydrolase activity"/>
    <property type="evidence" value="ECO:0007669"/>
    <property type="project" value="InterPro"/>
</dbReference>
<dbReference type="InterPro" id="IPR051158">
    <property type="entry name" value="Metallophosphoesterase_sf"/>
</dbReference>
<sequence length="212" mass="23705">MDVFGDAWTNHHLRIAKNWAQRVTPEDTVLLPGDISWAMTLQEAALDLQFIAGLPGKKVMIRGNHDYWWSGISKVRSQLPHNLFAIQNDSFSLDGVVICGTRGWMLPSHPQFGEDDGRLLAREAERLKMSLRHADLTGLPKICMIHYPPLGPDGESTVFTDLLETFGVSVCVYGHLHGHTHRFAFSGVKGGVRYQLTSADYIHFDPVIVSLD</sequence>
<dbReference type="Gene3D" id="3.60.21.10">
    <property type="match status" value="1"/>
</dbReference>
<evidence type="ECO:0000313" key="3">
    <source>
        <dbReference type="Proteomes" id="UP000050482"/>
    </source>
</evidence>
<gene>
    <name evidence="2" type="ORF">AN477_12130</name>
</gene>
<dbReference type="InterPro" id="IPR014578">
    <property type="entry name" value="Pesterase_CT488"/>
</dbReference>
<feature type="domain" description="Calcineurin-like phosphoesterase" evidence="1">
    <location>
        <begin position="17"/>
        <end position="178"/>
    </location>
</feature>
<accession>A0A0P9CDA7</accession>
<proteinExistence type="predicted"/>
<evidence type="ECO:0000313" key="2">
    <source>
        <dbReference type="EMBL" id="KPV43582.1"/>
    </source>
</evidence>
<dbReference type="PIRSF" id="PIRSF033094">
    <property type="entry name" value="Pesterase_CT488"/>
    <property type="match status" value="1"/>
</dbReference>
<evidence type="ECO:0000259" key="1">
    <source>
        <dbReference type="Pfam" id="PF00149"/>
    </source>
</evidence>
<dbReference type="PANTHER" id="PTHR31302:SF22">
    <property type="entry name" value="PHOSPHOESTERASE"/>
    <property type="match status" value="1"/>
</dbReference>
<dbReference type="InterPro" id="IPR029052">
    <property type="entry name" value="Metallo-depent_PP-like"/>
</dbReference>